<dbReference type="Pfam" id="PF20408">
    <property type="entry name" value="Abhydrolase_11"/>
    <property type="match status" value="1"/>
</dbReference>
<dbReference type="RefSeq" id="WP_120034148.1">
    <property type="nucleotide sequence ID" value="NZ_QVMU01000022.1"/>
</dbReference>
<dbReference type="Gene3D" id="3.40.50.1820">
    <property type="entry name" value="alpha/beta hydrolase"/>
    <property type="match status" value="1"/>
</dbReference>
<keyword evidence="2" id="KW-0378">Hydrolase</keyword>
<dbReference type="Proteomes" id="UP000273252">
    <property type="component" value="Unassembled WGS sequence"/>
</dbReference>
<dbReference type="InterPro" id="IPR029058">
    <property type="entry name" value="AB_hydrolase_fold"/>
</dbReference>
<accession>A0A3A6Q8S0</accession>
<dbReference type="PANTHER" id="PTHR13136:SF11">
    <property type="entry name" value="TESTIS-EXPRESSED PROTEIN 30"/>
    <property type="match status" value="1"/>
</dbReference>
<evidence type="ECO:0000313" key="3">
    <source>
        <dbReference type="Proteomes" id="UP000273252"/>
    </source>
</evidence>
<protein>
    <submittedName>
        <fullName evidence="2">Alpha/beta hydrolase</fullName>
    </submittedName>
</protein>
<organism evidence="2 3">
    <name type="scientific">Vibrio sinensis</name>
    <dbReference type="NCBI Taxonomy" id="2302434"/>
    <lineage>
        <taxon>Bacteria</taxon>
        <taxon>Pseudomonadati</taxon>
        <taxon>Pseudomonadota</taxon>
        <taxon>Gammaproteobacteria</taxon>
        <taxon>Vibrionales</taxon>
        <taxon>Vibrionaceae</taxon>
        <taxon>Vibrio</taxon>
    </lineage>
</organism>
<dbReference type="InterPro" id="IPR026555">
    <property type="entry name" value="NSL3/Tex30"/>
</dbReference>
<reference evidence="2 3" key="1">
    <citation type="submission" date="2018-08" db="EMBL/GenBank/DDBJ databases">
        <title>Vibrio isolated from the Eastern China Marginal Seas.</title>
        <authorList>
            <person name="Li Y."/>
        </authorList>
    </citation>
    <scope>NUCLEOTIDE SEQUENCE [LARGE SCALE GENOMIC DNA]</scope>
    <source>
        <strain evidence="2 3">BEI233</strain>
    </source>
</reference>
<evidence type="ECO:0000259" key="1">
    <source>
        <dbReference type="Pfam" id="PF20408"/>
    </source>
</evidence>
<keyword evidence="3" id="KW-1185">Reference proteome</keyword>
<dbReference type="SUPFAM" id="SSF53474">
    <property type="entry name" value="alpha/beta-Hydrolases"/>
    <property type="match status" value="1"/>
</dbReference>
<name>A0A3A6Q8S0_9VIBR</name>
<dbReference type="OrthoDB" id="652634at2"/>
<sequence length="227" mass="25104">MNDPLVPSSLQRHTLQEHLLVNGKGADGTLEQPVFIFAHGAGADMNHDFMAKVAQGVAAKGICVVRFNFPYMIKRAEDGKRRPPDRAPKLLEAYQQVLAQFASHKVVIGGKSMGGRMASLLEEDERVAGIACVGFPFHPPGKPEKYKGDHLARMSKPCLILQGERDIFGNQTEVNTFDFSSLIQVQFIPDGDHSMKPRKRSGFTEQQNIEQVVDSLAAFILEVCDEQ</sequence>
<dbReference type="InterPro" id="IPR046879">
    <property type="entry name" value="KANL3/Tex30_Abhydrolase"/>
</dbReference>
<dbReference type="PANTHER" id="PTHR13136">
    <property type="entry name" value="TESTIS DEVELOPMENT PROTEIN PRTD"/>
    <property type="match status" value="1"/>
</dbReference>
<feature type="domain" description="KANL3/Tex30 alpha/beta hydrolase-like" evidence="1">
    <location>
        <begin position="33"/>
        <end position="220"/>
    </location>
</feature>
<proteinExistence type="predicted"/>
<dbReference type="GO" id="GO:0016787">
    <property type="term" value="F:hydrolase activity"/>
    <property type="evidence" value="ECO:0007669"/>
    <property type="project" value="UniProtKB-KW"/>
</dbReference>
<comment type="caution">
    <text evidence="2">The sequence shown here is derived from an EMBL/GenBank/DDBJ whole genome shotgun (WGS) entry which is preliminary data.</text>
</comment>
<dbReference type="AlphaFoldDB" id="A0A3A6Q8S0"/>
<evidence type="ECO:0000313" key="2">
    <source>
        <dbReference type="EMBL" id="RJX67528.1"/>
    </source>
</evidence>
<dbReference type="EMBL" id="QVMU01000022">
    <property type="protein sequence ID" value="RJX67528.1"/>
    <property type="molecule type" value="Genomic_DNA"/>
</dbReference>
<gene>
    <name evidence="2" type="ORF">DZ860_18215</name>
</gene>